<gene>
    <name evidence="1" type="ORF">BOVATA_026650</name>
</gene>
<dbReference type="EMBL" id="BDSA01000002">
    <property type="protein sequence ID" value="GBE61172.1"/>
    <property type="molecule type" value="Genomic_DNA"/>
</dbReference>
<accession>A0A2H6KDU7</accession>
<dbReference type="RefSeq" id="XP_028867415.1">
    <property type="nucleotide sequence ID" value="XM_029011582.1"/>
</dbReference>
<sequence length="242" mass="26190">MRQVRVLAAAVFRGVRAVGGGERCGQVTGCRRSGFEAEQRWEMLVAEPFGQHFAQLLARLDAAGETPEAERREAGHSTWCTGTGVTPRLTSDGADLMRQVAGQAVVEAFLAVLRVIQSHGVAMEVAGVCCQSTAVAEHSELIVDTVVREARQPYEHLVDVARRPGGRVSSVVTRLVIIIETFEKNPERILGVFIRVEDTFEIADEEHGNSSTGHVAVQLAVLLAVVWDSVAHLAEESAEVRG</sequence>
<reference evidence="1 2" key="1">
    <citation type="journal article" date="2017" name="BMC Genomics">
        <title>Whole-genome assembly of Babesia ovata and comparative genomics between closely related pathogens.</title>
        <authorList>
            <person name="Yamagishi J."/>
            <person name="Asada M."/>
            <person name="Hakimi H."/>
            <person name="Tanaka T.Q."/>
            <person name="Sugimoto C."/>
            <person name="Kawazu S."/>
        </authorList>
    </citation>
    <scope>NUCLEOTIDE SEQUENCE [LARGE SCALE GENOMIC DNA]</scope>
    <source>
        <strain evidence="1 2">Miyake</strain>
    </source>
</reference>
<evidence type="ECO:0000313" key="2">
    <source>
        <dbReference type="Proteomes" id="UP000236319"/>
    </source>
</evidence>
<name>A0A2H6KDU7_9APIC</name>
<keyword evidence="2" id="KW-1185">Reference proteome</keyword>
<dbReference type="AlphaFoldDB" id="A0A2H6KDU7"/>
<organism evidence="1 2">
    <name type="scientific">Babesia ovata</name>
    <dbReference type="NCBI Taxonomy" id="189622"/>
    <lineage>
        <taxon>Eukaryota</taxon>
        <taxon>Sar</taxon>
        <taxon>Alveolata</taxon>
        <taxon>Apicomplexa</taxon>
        <taxon>Aconoidasida</taxon>
        <taxon>Piroplasmida</taxon>
        <taxon>Babesiidae</taxon>
        <taxon>Babesia</taxon>
    </lineage>
</organism>
<comment type="caution">
    <text evidence="1">The sequence shown here is derived from an EMBL/GenBank/DDBJ whole genome shotgun (WGS) entry which is preliminary data.</text>
</comment>
<dbReference type="Proteomes" id="UP000236319">
    <property type="component" value="Unassembled WGS sequence"/>
</dbReference>
<proteinExistence type="predicted"/>
<protein>
    <submittedName>
        <fullName evidence="1">Uncharacterized protein</fullName>
    </submittedName>
</protein>
<evidence type="ECO:0000313" key="1">
    <source>
        <dbReference type="EMBL" id="GBE61172.1"/>
    </source>
</evidence>
<dbReference type="VEuPathDB" id="PiroplasmaDB:BOVATA_026650"/>
<dbReference type="GeneID" id="39874942"/>